<comment type="caution">
    <text evidence="3">The sequence shown here is derived from an EMBL/GenBank/DDBJ whole genome shotgun (WGS) entry which is preliminary data.</text>
</comment>
<dbReference type="Pfam" id="PF10180">
    <property type="entry name" value="WKF"/>
    <property type="match status" value="1"/>
</dbReference>
<name>A0A9P6PUZ0_9FUNG</name>
<feature type="compositionally biased region" description="Acidic residues" evidence="1">
    <location>
        <begin position="259"/>
        <end position="270"/>
    </location>
</feature>
<gene>
    <name evidence="3" type="ORF">DFQ27_007504</name>
</gene>
<feature type="compositionally biased region" description="Basic and acidic residues" evidence="1">
    <location>
        <begin position="290"/>
        <end position="304"/>
    </location>
</feature>
<feature type="compositionally biased region" description="Low complexity" evidence="1">
    <location>
        <begin position="79"/>
        <end position="101"/>
    </location>
</feature>
<feature type="compositionally biased region" description="Acidic residues" evidence="1">
    <location>
        <begin position="278"/>
        <end position="289"/>
    </location>
</feature>
<dbReference type="PANTHER" id="PTHR22306">
    <property type="entry name" value="CHROMOSOME 7 OPEN READING FRAME 50"/>
    <property type="match status" value="1"/>
</dbReference>
<dbReference type="EMBL" id="JAAAJB010000594">
    <property type="protein sequence ID" value="KAG0253273.1"/>
    <property type="molecule type" value="Genomic_DNA"/>
</dbReference>
<feature type="compositionally biased region" description="Basic and acidic residues" evidence="1">
    <location>
        <begin position="1"/>
        <end position="18"/>
    </location>
</feature>
<feature type="compositionally biased region" description="Acidic residues" evidence="1">
    <location>
        <begin position="130"/>
        <end position="142"/>
    </location>
</feature>
<dbReference type="OrthoDB" id="10261563at2759"/>
<sequence>MSERKSVPKPEKKAKSTDEAQPTAPSNEEALIDIPAVKKKKERRVKSEAEIAAKAERKRLRKEAEAANLAEKQAKKNKSGAPSAGSSTTTAAAGSTNVAAKASDKVPKWKQFLKNTADADNAEKLKSVEFDVEQDDDEEDTKESENEREKIKADKKRKAEQNNQEESNKKAKAGEVGSSGNAPLDMSTPGLQYLVEWKRFRAVWKFQKMRQVWLLKHMYNDADLPDTHWPIFLEYIKDLKGAARTATIEEAQKIVDAPEQPEDDQQEKEEEDVKMKDEDGESSGDEEEDEAKKEAQEQKRQREVKAARALELLQLLA</sequence>
<dbReference type="AlphaFoldDB" id="A0A9P6PUZ0"/>
<organism evidence="3 4">
    <name type="scientific">Actinomortierella ambigua</name>
    <dbReference type="NCBI Taxonomy" id="1343610"/>
    <lineage>
        <taxon>Eukaryota</taxon>
        <taxon>Fungi</taxon>
        <taxon>Fungi incertae sedis</taxon>
        <taxon>Mucoromycota</taxon>
        <taxon>Mortierellomycotina</taxon>
        <taxon>Mortierellomycetes</taxon>
        <taxon>Mortierellales</taxon>
        <taxon>Mortierellaceae</taxon>
        <taxon>Actinomortierella</taxon>
    </lineage>
</organism>
<feature type="region of interest" description="Disordered" evidence="1">
    <location>
        <begin position="252"/>
        <end position="304"/>
    </location>
</feature>
<evidence type="ECO:0000313" key="4">
    <source>
        <dbReference type="Proteomes" id="UP000807716"/>
    </source>
</evidence>
<dbReference type="InterPro" id="IPR019327">
    <property type="entry name" value="WKF"/>
</dbReference>
<dbReference type="PANTHER" id="PTHR22306:SF2">
    <property type="entry name" value="CHROMOSOME 7 OPEN READING FRAME 50"/>
    <property type="match status" value="1"/>
</dbReference>
<evidence type="ECO:0000313" key="3">
    <source>
        <dbReference type="EMBL" id="KAG0253273.1"/>
    </source>
</evidence>
<keyword evidence="4" id="KW-1185">Reference proteome</keyword>
<feature type="compositionally biased region" description="Basic and acidic residues" evidence="1">
    <location>
        <begin position="143"/>
        <end position="173"/>
    </location>
</feature>
<proteinExistence type="predicted"/>
<accession>A0A9P6PUZ0</accession>
<feature type="domain" description="WKF" evidence="2">
    <location>
        <begin position="192"/>
        <end position="254"/>
    </location>
</feature>
<feature type="compositionally biased region" description="Basic and acidic residues" evidence="1">
    <location>
        <begin position="45"/>
        <end position="55"/>
    </location>
</feature>
<evidence type="ECO:0000256" key="1">
    <source>
        <dbReference type="SAM" id="MobiDB-lite"/>
    </source>
</evidence>
<protein>
    <recommendedName>
        <fullName evidence="2">WKF domain-containing protein</fullName>
    </recommendedName>
</protein>
<dbReference type="Proteomes" id="UP000807716">
    <property type="component" value="Unassembled WGS sequence"/>
</dbReference>
<feature type="region of interest" description="Disordered" evidence="1">
    <location>
        <begin position="1"/>
        <end position="188"/>
    </location>
</feature>
<evidence type="ECO:0000259" key="2">
    <source>
        <dbReference type="Pfam" id="PF10180"/>
    </source>
</evidence>
<reference evidence="3" key="1">
    <citation type="journal article" date="2020" name="Fungal Divers.">
        <title>Resolving the Mortierellaceae phylogeny through synthesis of multi-gene phylogenetics and phylogenomics.</title>
        <authorList>
            <person name="Vandepol N."/>
            <person name="Liber J."/>
            <person name="Desiro A."/>
            <person name="Na H."/>
            <person name="Kennedy M."/>
            <person name="Barry K."/>
            <person name="Grigoriev I.V."/>
            <person name="Miller A.N."/>
            <person name="O'Donnell K."/>
            <person name="Stajich J.E."/>
            <person name="Bonito G."/>
        </authorList>
    </citation>
    <scope>NUCLEOTIDE SEQUENCE</scope>
    <source>
        <strain evidence="3">BC1065</strain>
    </source>
</reference>